<keyword evidence="3" id="KW-0274">FAD</keyword>
<reference evidence="6" key="1">
    <citation type="submission" date="2019-12" db="EMBL/GenBank/DDBJ databases">
        <authorList>
            <person name="zhang j."/>
            <person name="sun C.M."/>
        </authorList>
    </citation>
    <scope>NUCLEOTIDE SEQUENCE</scope>
    <source>
        <strain evidence="6">NS-1</strain>
    </source>
</reference>
<keyword evidence="7" id="KW-1185">Reference proteome</keyword>
<evidence type="ECO:0000313" key="6">
    <source>
        <dbReference type="EMBL" id="QTL97107.1"/>
    </source>
</evidence>
<dbReference type="InterPro" id="IPR036188">
    <property type="entry name" value="FAD/NAD-bd_sf"/>
</dbReference>
<evidence type="ECO:0000256" key="3">
    <source>
        <dbReference type="ARBA" id="ARBA00022827"/>
    </source>
</evidence>
<evidence type="ECO:0000259" key="5">
    <source>
        <dbReference type="Pfam" id="PF01266"/>
    </source>
</evidence>
<feature type="domain" description="FAD dependent oxidoreductase" evidence="5">
    <location>
        <begin position="9"/>
        <end position="88"/>
    </location>
</feature>
<evidence type="ECO:0000256" key="2">
    <source>
        <dbReference type="ARBA" id="ARBA00022630"/>
    </source>
</evidence>
<keyword evidence="2" id="KW-0285">Flavoprotein</keyword>
<dbReference type="Gene3D" id="3.30.9.10">
    <property type="entry name" value="D-Amino Acid Oxidase, subunit A, domain 2"/>
    <property type="match status" value="1"/>
</dbReference>
<dbReference type="Pfam" id="PF01266">
    <property type="entry name" value="DAO"/>
    <property type="match status" value="1"/>
</dbReference>
<dbReference type="PANTHER" id="PTHR10961">
    <property type="entry name" value="PEROXISOMAL SARCOSINE OXIDASE"/>
    <property type="match status" value="1"/>
</dbReference>
<dbReference type="KEGG" id="ifn:GM661_03515"/>
<dbReference type="GO" id="GO:0008115">
    <property type="term" value="F:sarcosine oxidase activity"/>
    <property type="evidence" value="ECO:0007669"/>
    <property type="project" value="TreeGrafter"/>
</dbReference>
<comment type="cofactor">
    <cofactor evidence="1">
        <name>FAD</name>
        <dbReference type="ChEBI" id="CHEBI:57692"/>
    </cofactor>
</comment>
<proteinExistence type="predicted"/>
<evidence type="ECO:0000256" key="1">
    <source>
        <dbReference type="ARBA" id="ARBA00001974"/>
    </source>
</evidence>
<dbReference type="InterPro" id="IPR045170">
    <property type="entry name" value="MTOX"/>
</dbReference>
<dbReference type="InterPro" id="IPR006076">
    <property type="entry name" value="FAD-dep_OxRdtase"/>
</dbReference>
<sequence>MDAYAHLDDKRPTLSKTAPCICRGIMKYFPGLKNLKIIRTWAGYIDDCVDHIPVISHVEEAPGLIAACAFSGHGFGISPAVGLLLSEMARDQETTLDINPFRYDRFKTKI</sequence>
<name>A0A8A7KDY8_9FIRM</name>
<evidence type="ECO:0000313" key="7">
    <source>
        <dbReference type="Proteomes" id="UP000665020"/>
    </source>
</evidence>
<protein>
    <submittedName>
        <fullName evidence="6">FAD-dependent oxidoreductase</fullName>
    </submittedName>
</protein>
<accession>A0A8A7KDY8</accession>
<dbReference type="GO" id="GO:0050660">
    <property type="term" value="F:flavin adenine dinucleotide binding"/>
    <property type="evidence" value="ECO:0007669"/>
    <property type="project" value="InterPro"/>
</dbReference>
<evidence type="ECO:0000256" key="4">
    <source>
        <dbReference type="ARBA" id="ARBA00023002"/>
    </source>
</evidence>
<dbReference type="EMBL" id="CP046640">
    <property type="protein sequence ID" value="QTL97107.1"/>
    <property type="molecule type" value="Genomic_DNA"/>
</dbReference>
<keyword evidence="4" id="KW-0560">Oxidoreductase</keyword>
<dbReference type="Proteomes" id="UP000665020">
    <property type="component" value="Chromosome"/>
</dbReference>
<dbReference type="PANTHER" id="PTHR10961:SF7">
    <property type="entry name" value="FAD DEPENDENT OXIDOREDUCTASE DOMAIN-CONTAINING PROTEIN"/>
    <property type="match status" value="1"/>
</dbReference>
<organism evidence="6 7">
    <name type="scientific">Iocasia fonsfrigidae</name>
    <dbReference type="NCBI Taxonomy" id="2682810"/>
    <lineage>
        <taxon>Bacteria</taxon>
        <taxon>Bacillati</taxon>
        <taxon>Bacillota</taxon>
        <taxon>Clostridia</taxon>
        <taxon>Halanaerobiales</taxon>
        <taxon>Halanaerobiaceae</taxon>
        <taxon>Iocasia</taxon>
    </lineage>
</organism>
<dbReference type="Gene3D" id="3.50.50.60">
    <property type="entry name" value="FAD/NAD(P)-binding domain"/>
    <property type="match status" value="1"/>
</dbReference>
<gene>
    <name evidence="6" type="ORF">GM661_03515</name>
</gene>
<dbReference type="AlphaFoldDB" id="A0A8A7KDY8"/>